<sequence length="1206" mass="130374">MPLLAHQLTAHRSTCALERIPCPNRNLLSSVPSSGCNAIIERRNLELHLCECPAAPLRGFSKALERYLEGLERKIETMQVDHRKDLEKMSRLVLSGQGEDAISADQLQGMVRFNPAIKSIHAIYYEPGPNWQGLLEGLLASNHTNMASVDGSDSAGANRLDRRVHAFMHQIEFTPPAGSLLRSLMSTTGHQPASATPAGSAGRPHTAVRSPDRSSAHRHGGTRFGSLESYHSDHLDVGPDQPSLPSPDTKRLSPMFPHISTLDLEGSCIESSGAVLLAKFLKDPFCTITVLRLPGNDIRDQGMEHMARALEVNVTLERLDLSRNGVSERGIDVLLRSLVYGVPKLTELRLAGSGLKSKNVKTLVRTLTRRWSANGSPACQAQLALGRPSPQAAEPSNRASPGSGVQRLPNPPGSPMPTTANRGPHLHGTGTVRTHSSSLSDDVPLSMYQHPPHTADMRGSIPIPASGDVPLPSHLPMALPGSAPIERSINDHPPMFSLPGGGRYQLPSVDLEATRPHTSYSPPPQRQQQQPSRSAPNRGKRRLTQPARNASLLILDLSHNEITSKGLGELAKLLRYPQCRLQELRLDNNRIRGSLHCKATVPQPSKDAVGSGLLPRQPSVDEENTTAIRAFLAAIRACASPSSQQSPTALRCIDIRNNFIDCHAVSALQDAVEDLNRALSKPSDALYGSRSESKPMSLIRPTVKILCDGNVSMTLPRPPLPYDSRISQFESCRQSADPPRQVGSDRIFGNVAQSSLGYINAESDESEDEYVDARLGFSMEALPHAAMHGHGEQPETMPSLPPIEVPNLADLDSQYRDPLSSPPPLPSPPSVDIATQASASSDQPAVSFAETSESEAAPTRTKSRRRSFRGLGFGLSVSAAMPGSRRSTVVLINILFTTMASQIPYETYQASATYLKSQIGDFAPTIGIICGSGLGTLADTLEGPVTTIQYNDIPGFVKSTVEGHKGQLVFGTLAGKSVVCMQGRFHCYEGYSVQQATLPVRVFHLLGVKTLLVTNAAGGINPAYEVGDVVLISDHLSLPGIGGQNALIGPNMSEFGVRFPSISDLYTPNLRRTAAKAFLQNRQLREERGFRVHEGIYAWCFGPCFESRAELRALKTLGADLAGMSTVPEAVVAKHCGMEVLAMSLVTNKCVDRKEPDIIASVEAELRGEPLEVVQEVFPHHEEVMAAAAARTPDIQEFVRSVIRDI</sequence>
<dbReference type="EC" id="2.4.2.1" evidence="1"/>
<keyword evidence="2" id="KW-1185">Reference proteome</keyword>
<dbReference type="Proteomes" id="UP001150603">
    <property type="component" value="Unassembled WGS sequence"/>
</dbReference>
<evidence type="ECO:0000313" key="1">
    <source>
        <dbReference type="EMBL" id="KAJ1951399.1"/>
    </source>
</evidence>
<evidence type="ECO:0000313" key="2">
    <source>
        <dbReference type="Proteomes" id="UP001150603"/>
    </source>
</evidence>
<reference evidence="1" key="1">
    <citation type="submission" date="2022-07" db="EMBL/GenBank/DDBJ databases">
        <title>Phylogenomic reconstructions and comparative analyses of Kickxellomycotina fungi.</title>
        <authorList>
            <person name="Reynolds N.K."/>
            <person name="Stajich J.E."/>
            <person name="Barry K."/>
            <person name="Grigoriev I.V."/>
            <person name="Crous P."/>
            <person name="Smith M.E."/>
        </authorList>
    </citation>
    <scope>NUCLEOTIDE SEQUENCE</scope>
    <source>
        <strain evidence="1">NRRL 5244</strain>
    </source>
</reference>
<proteinExistence type="predicted"/>
<protein>
    <submittedName>
        <fullName evidence="1">Purine nucleoside phosphorylase</fullName>
        <ecNumber evidence="1">2.4.2.1</ecNumber>
    </submittedName>
</protein>
<keyword evidence="1" id="KW-0328">Glycosyltransferase</keyword>
<comment type="caution">
    <text evidence="1">The sequence shown here is derived from an EMBL/GenBank/DDBJ whole genome shotgun (WGS) entry which is preliminary data.</text>
</comment>
<keyword evidence="1" id="KW-0808">Transferase</keyword>
<name>A0ACC1JHK9_9FUNG</name>
<gene>
    <name evidence="1" type="primary">PNP1_1</name>
    <name evidence="1" type="ORF">FBU59_000179</name>
</gene>
<organism evidence="1 2">
    <name type="scientific">Linderina macrospora</name>
    <dbReference type="NCBI Taxonomy" id="4868"/>
    <lineage>
        <taxon>Eukaryota</taxon>
        <taxon>Fungi</taxon>
        <taxon>Fungi incertae sedis</taxon>
        <taxon>Zoopagomycota</taxon>
        <taxon>Kickxellomycotina</taxon>
        <taxon>Kickxellomycetes</taxon>
        <taxon>Kickxellales</taxon>
        <taxon>Kickxellaceae</taxon>
        <taxon>Linderina</taxon>
    </lineage>
</organism>
<accession>A0ACC1JHK9</accession>
<dbReference type="EMBL" id="JANBPW010000019">
    <property type="protein sequence ID" value="KAJ1951399.1"/>
    <property type="molecule type" value="Genomic_DNA"/>
</dbReference>